<comment type="similarity">
    <text evidence="1">Belongs to the 1-acyl-sn-glycerol-3-phosphate acyltransferase family.</text>
</comment>
<dbReference type="InterPro" id="IPR032098">
    <property type="entry name" value="Acyltransf_C"/>
</dbReference>
<name>A0A2B7YPT6_POLH7</name>
<dbReference type="PANTHER" id="PTHR10983">
    <property type="entry name" value="1-ACYLGLYCEROL-3-PHOSPHATE ACYLTRANSFERASE-RELATED"/>
    <property type="match status" value="1"/>
</dbReference>
<evidence type="ECO:0000259" key="6">
    <source>
        <dbReference type="SMART" id="SM00563"/>
    </source>
</evidence>
<evidence type="ECO:0000256" key="1">
    <source>
        <dbReference type="ARBA" id="ARBA00008655"/>
    </source>
</evidence>
<evidence type="ECO:0000313" key="8">
    <source>
        <dbReference type="Proteomes" id="UP000224634"/>
    </source>
</evidence>
<dbReference type="GO" id="GO:0005783">
    <property type="term" value="C:endoplasmic reticulum"/>
    <property type="evidence" value="ECO:0007669"/>
    <property type="project" value="TreeGrafter"/>
</dbReference>
<feature type="domain" description="Phospholipid/glycerol acyltransferase" evidence="6">
    <location>
        <begin position="137"/>
        <end position="269"/>
    </location>
</feature>
<keyword evidence="5" id="KW-0472">Membrane</keyword>
<dbReference type="InterPro" id="IPR002123">
    <property type="entry name" value="Plipid/glycerol_acylTrfase"/>
</dbReference>
<evidence type="ECO:0000256" key="3">
    <source>
        <dbReference type="ARBA" id="ARBA00023315"/>
    </source>
</evidence>
<feature type="transmembrane region" description="Helical" evidence="5">
    <location>
        <begin position="53"/>
        <end position="77"/>
    </location>
</feature>
<dbReference type="GO" id="GO:0016746">
    <property type="term" value="F:acyltransferase activity"/>
    <property type="evidence" value="ECO:0007669"/>
    <property type="project" value="UniProtKB-KW"/>
</dbReference>
<keyword evidence="2" id="KW-0808">Transferase</keyword>
<proteinExistence type="inferred from homology"/>
<evidence type="ECO:0000256" key="4">
    <source>
        <dbReference type="SAM" id="MobiDB-lite"/>
    </source>
</evidence>
<dbReference type="AlphaFoldDB" id="A0A2B7YPT6"/>
<keyword evidence="3" id="KW-0012">Acyltransferase</keyword>
<dbReference type="Pfam" id="PF01553">
    <property type="entry name" value="Acyltransferase"/>
    <property type="match status" value="1"/>
</dbReference>
<reference evidence="7 8" key="1">
    <citation type="submission" date="2017-10" db="EMBL/GenBank/DDBJ databases">
        <title>Comparative genomics in systemic dimorphic fungi from Ajellomycetaceae.</title>
        <authorList>
            <person name="Munoz J.F."/>
            <person name="Mcewen J.G."/>
            <person name="Clay O.K."/>
            <person name="Cuomo C.A."/>
        </authorList>
    </citation>
    <scope>NUCLEOTIDE SEQUENCE [LARGE SCALE GENOMIC DNA]</scope>
    <source>
        <strain evidence="7 8">UAMH7299</strain>
    </source>
</reference>
<evidence type="ECO:0000313" key="7">
    <source>
        <dbReference type="EMBL" id="PGH23190.1"/>
    </source>
</evidence>
<accession>A0A2B7YPT6</accession>
<evidence type="ECO:0000256" key="5">
    <source>
        <dbReference type="SAM" id="Phobius"/>
    </source>
</evidence>
<dbReference type="CDD" id="cd07990">
    <property type="entry name" value="LPLAT_LCLAT1-like"/>
    <property type="match status" value="1"/>
</dbReference>
<dbReference type="SMART" id="SM00563">
    <property type="entry name" value="PlsC"/>
    <property type="match status" value="1"/>
</dbReference>
<dbReference type="STRING" id="1447883.A0A2B7YPT6"/>
<dbReference type="Pfam" id="PF16076">
    <property type="entry name" value="Acyltransf_C"/>
    <property type="match status" value="1"/>
</dbReference>
<gene>
    <name evidence="7" type="ORF">AJ80_02720</name>
</gene>
<dbReference type="OrthoDB" id="189226at2759"/>
<dbReference type="EMBL" id="PDNA01000027">
    <property type="protein sequence ID" value="PGH23190.1"/>
    <property type="molecule type" value="Genomic_DNA"/>
</dbReference>
<dbReference type="SUPFAM" id="SSF69593">
    <property type="entry name" value="Glycerol-3-phosphate (1)-acyltransferase"/>
    <property type="match status" value="1"/>
</dbReference>
<keyword evidence="5" id="KW-0812">Transmembrane</keyword>
<dbReference type="Proteomes" id="UP000224634">
    <property type="component" value="Unassembled WGS sequence"/>
</dbReference>
<feature type="region of interest" description="Disordered" evidence="4">
    <location>
        <begin position="1"/>
        <end position="30"/>
    </location>
</feature>
<dbReference type="GO" id="GO:0036149">
    <property type="term" value="P:phosphatidylinositol acyl-chain remodeling"/>
    <property type="evidence" value="ECO:0007669"/>
    <property type="project" value="TreeGrafter"/>
</dbReference>
<comment type="caution">
    <text evidence="7">The sequence shown here is derived from an EMBL/GenBank/DDBJ whole genome shotgun (WGS) entry which is preliminary data.</text>
</comment>
<evidence type="ECO:0000256" key="2">
    <source>
        <dbReference type="ARBA" id="ARBA00022679"/>
    </source>
</evidence>
<keyword evidence="8" id="KW-1185">Reference proteome</keyword>
<protein>
    <recommendedName>
        <fullName evidence="6">Phospholipid/glycerol acyltransferase domain-containing protein</fullName>
    </recommendedName>
</protein>
<organism evidence="7 8">
    <name type="scientific">Polytolypa hystricis (strain UAMH7299)</name>
    <dbReference type="NCBI Taxonomy" id="1447883"/>
    <lineage>
        <taxon>Eukaryota</taxon>
        <taxon>Fungi</taxon>
        <taxon>Dikarya</taxon>
        <taxon>Ascomycota</taxon>
        <taxon>Pezizomycotina</taxon>
        <taxon>Eurotiomycetes</taxon>
        <taxon>Eurotiomycetidae</taxon>
        <taxon>Onygenales</taxon>
        <taxon>Onygenales incertae sedis</taxon>
        <taxon>Polytolypa</taxon>
    </lineage>
</organism>
<keyword evidence="5" id="KW-1133">Transmembrane helix</keyword>
<dbReference type="PANTHER" id="PTHR10983:SF16">
    <property type="entry name" value="LYSOCARDIOLIPIN ACYLTRANSFERASE 1"/>
    <property type="match status" value="1"/>
</dbReference>
<sequence length="415" mass="47483">MSTDGLKQRNPRKSSVEAPPLENGHPTHTVGQLHPQQAADYGLFMQLVRTLLLLTWFNCCVACIVTTQMLGAPLYLIKKSYWNSWIAMTKRSFGLAITALTEWSCPTPVRVSGDKSVQGQLGLLKDGRIKAEFPERLVLIANHQVYTDWLYLWWFSYTAGNHGSIYIILKESLKYIPILGQGMMSYGFIFMARKWLSDKPRLEHRLNKLKMKRPSSQSGAASFDPMWLLIFPEGTNLSRNTKRISDEYGKKQGIPPYNYQILPRSTGLFFCLQQLKGTVDWVYDCTIGYEGPPKGSFPDAYFTIRSTYLRGRPPKVVNLYWRRFAVSEIPLDDQKEFEAWLLKRWAEKDALLEQFYETGKFPPCERESGSNVNGVEYIESDVRLSHWSEAGKIFGLLMAVGFAVQFALKLWTGGH</sequence>